<proteinExistence type="inferred from homology"/>
<evidence type="ECO:0000256" key="1">
    <source>
        <dbReference type="ARBA" id="ARBA00004442"/>
    </source>
</evidence>
<dbReference type="Proteomes" id="UP000321621">
    <property type="component" value="Unassembled WGS sequence"/>
</dbReference>
<evidence type="ECO:0000313" key="10">
    <source>
        <dbReference type="Proteomes" id="UP000266691"/>
    </source>
</evidence>
<evidence type="ECO:0000259" key="7">
    <source>
        <dbReference type="Pfam" id="PF14322"/>
    </source>
</evidence>
<evidence type="ECO:0000256" key="5">
    <source>
        <dbReference type="ARBA" id="ARBA00023237"/>
    </source>
</evidence>
<evidence type="ECO:0000256" key="3">
    <source>
        <dbReference type="ARBA" id="ARBA00022729"/>
    </source>
</evidence>
<accession>A0A3A1NPH3</accession>
<keyword evidence="3" id="KW-0732">Signal</keyword>
<dbReference type="Proteomes" id="UP000266691">
    <property type="component" value="Unassembled WGS sequence"/>
</dbReference>
<reference evidence="9 11" key="2">
    <citation type="submission" date="2019-07" db="EMBL/GenBank/DDBJ databases">
        <title>Draft genome of two Muricauda strains isolated from deep sea.</title>
        <authorList>
            <person name="Sun C."/>
        </authorList>
    </citation>
    <scope>NUCLEOTIDE SEQUENCE [LARGE SCALE GENOMIC DNA]</scope>
    <source>
        <strain evidence="9 11">72</strain>
    </source>
</reference>
<reference evidence="8 10" key="1">
    <citation type="submission" date="2018-08" db="EMBL/GenBank/DDBJ databases">
        <title>Proposal of Muricauda 72 sp.nov. and Muricauda NH166 sp.nov., isolated from seawater.</title>
        <authorList>
            <person name="Cheng H."/>
            <person name="Wu Y.-H."/>
            <person name="Guo L.-L."/>
            <person name="Xu X.-W."/>
        </authorList>
    </citation>
    <scope>NUCLEOTIDE SEQUENCE [LARGE SCALE GENOMIC DNA]</scope>
    <source>
        <strain evidence="8 10">72</strain>
    </source>
</reference>
<comment type="similarity">
    <text evidence="2">Belongs to the SusD family.</text>
</comment>
<dbReference type="InterPro" id="IPR033985">
    <property type="entry name" value="SusD-like_N"/>
</dbReference>
<dbReference type="OrthoDB" id="5694214at2"/>
<gene>
    <name evidence="8" type="ORF">D2V05_03230</name>
    <name evidence="9" type="ORF">FQ017_03215</name>
</gene>
<dbReference type="Pfam" id="PF14322">
    <property type="entry name" value="SusD-like_3"/>
    <property type="match status" value="1"/>
</dbReference>
<dbReference type="SUPFAM" id="SSF48452">
    <property type="entry name" value="TPR-like"/>
    <property type="match status" value="1"/>
</dbReference>
<dbReference type="GO" id="GO:0009279">
    <property type="term" value="C:cell outer membrane"/>
    <property type="evidence" value="ECO:0007669"/>
    <property type="project" value="UniProtKB-SubCell"/>
</dbReference>
<dbReference type="InterPro" id="IPR012944">
    <property type="entry name" value="SusD_RagB_dom"/>
</dbReference>
<dbReference type="Pfam" id="PF07980">
    <property type="entry name" value="SusD_RagB"/>
    <property type="match status" value="1"/>
</dbReference>
<dbReference type="PROSITE" id="PS51257">
    <property type="entry name" value="PROKAR_LIPOPROTEIN"/>
    <property type="match status" value="1"/>
</dbReference>
<dbReference type="Gene3D" id="1.25.40.390">
    <property type="match status" value="1"/>
</dbReference>
<name>A0A3A1NPH3_9FLAO</name>
<keyword evidence="4" id="KW-0472">Membrane</keyword>
<feature type="domain" description="SusD-like N-terminal" evidence="7">
    <location>
        <begin position="76"/>
        <end position="218"/>
    </location>
</feature>
<keyword evidence="5" id="KW-0998">Cell outer membrane</keyword>
<dbReference type="RefSeq" id="WP_036386028.1">
    <property type="nucleotide sequence ID" value="NZ_QXFI01000009.1"/>
</dbReference>
<sequence>MKSLYKYYGIAVLALSASCTDILEEETFSELEPETFLATEKGIRSLLGSAYSSIQVQPGIPQQGIYALSGLSSGEVSSLNGSIEIFYRQLSDFTWDSNNRHILGQWDLYYAAIRDANVVLSNIDNGPFSEDFKTLITAEARFIRGYSYSKLYNLFGPVPLYKDLFNEDLLLPRSTEAEIESFIEQELIFASTNLPIRAIEEGRATKGAALGTLCKHYLNTKEWQKSAEKANEIISLGVYELLPDYEEVFSLDNEINDEMVWALPHVAPDAGNQINALTYPSDFPRPGDLRLYPVIIFFEDEFVLSFEDNDARKNLIVTEYTNTAGDEIQLFGNDRSFPAKYPMDPNGSGDGQGNDIPDIRYSDILLSRAEALNELNGPVQESIDLINQVRSRAGASEISLADFSKQSLKSFILDERKREFFWEGKGREDQLRQDVFISKAVERGKLAQTFHVLFPIPQINLDANPKLVQNEGY</sequence>
<dbReference type="InterPro" id="IPR011990">
    <property type="entry name" value="TPR-like_helical_dom_sf"/>
</dbReference>
<dbReference type="AlphaFoldDB" id="A0A3A1NPH3"/>
<evidence type="ECO:0000313" key="8">
    <source>
        <dbReference type="EMBL" id="RIV46981.1"/>
    </source>
</evidence>
<evidence type="ECO:0000313" key="9">
    <source>
        <dbReference type="EMBL" id="TXJ99870.1"/>
    </source>
</evidence>
<protein>
    <submittedName>
        <fullName evidence="8">RagB/SusD family nutrient uptake outer membrane protein</fullName>
    </submittedName>
</protein>
<feature type="domain" description="RagB/SusD" evidence="6">
    <location>
        <begin position="342"/>
        <end position="473"/>
    </location>
</feature>
<dbReference type="EMBL" id="VNWK01000009">
    <property type="protein sequence ID" value="TXJ99870.1"/>
    <property type="molecule type" value="Genomic_DNA"/>
</dbReference>
<evidence type="ECO:0000256" key="2">
    <source>
        <dbReference type="ARBA" id="ARBA00006275"/>
    </source>
</evidence>
<comment type="subcellular location">
    <subcellularLocation>
        <location evidence="1">Cell outer membrane</location>
    </subcellularLocation>
</comment>
<keyword evidence="11" id="KW-1185">Reference proteome</keyword>
<dbReference type="EMBL" id="QXFI01000009">
    <property type="protein sequence ID" value="RIV46981.1"/>
    <property type="molecule type" value="Genomic_DNA"/>
</dbReference>
<evidence type="ECO:0000313" key="11">
    <source>
        <dbReference type="Proteomes" id="UP000321621"/>
    </source>
</evidence>
<evidence type="ECO:0000256" key="4">
    <source>
        <dbReference type="ARBA" id="ARBA00023136"/>
    </source>
</evidence>
<evidence type="ECO:0000259" key="6">
    <source>
        <dbReference type="Pfam" id="PF07980"/>
    </source>
</evidence>
<organism evidence="8 10">
    <name type="scientific">Flagellimonas pelagia</name>
    <dbReference type="NCBI Taxonomy" id="2306998"/>
    <lineage>
        <taxon>Bacteria</taxon>
        <taxon>Pseudomonadati</taxon>
        <taxon>Bacteroidota</taxon>
        <taxon>Flavobacteriia</taxon>
        <taxon>Flavobacteriales</taxon>
        <taxon>Flavobacteriaceae</taxon>
        <taxon>Flagellimonas</taxon>
    </lineage>
</organism>
<comment type="caution">
    <text evidence="8">The sequence shown here is derived from an EMBL/GenBank/DDBJ whole genome shotgun (WGS) entry which is preliminary data.</text>
</comment>